<dbReference type="NCBIfam" id="TIGR00594">
    <property type="entry name" value="polc"/>
    <property type="match status" value="1"/>
</dbReference>
<dbReference type="PANTHER" id="PTHR32294:SF4">
    <property type="entry name" value="ERROR-PRONE DNA POLYMERASE"/>
    <property type="match status" value="1"/>
</dbReference>
<comment type="similarity">
    <text evidence="2 13">Belongs to the DNA polymerase type-C family. DnaE2 subfamily.</text>
</comment>
<evidence type="ECO:0000256" key="3">
    <source>
        <dbReference type="ARBA" id="ARBA00012417"/>
    </source>
</evidence>
<dbReference type="GO" id="GO:0006281">
    <property type="term" value="P:DNA repair"/>
    <property type="evidence" value="ECO:0007669"/>
    <property type="project" value="UniProtKB-UniRule"/>
</dbReference>
<feature type="domain" description="Polymerase/histidinol phosphatase N-terminal" evidence="15">
    <location>
        <begin position="5"/>
        <end position="99"/>
    </location>
</feature>
<sequence>MTDYVELTVTSNFTFLEGASHPGELARQAARLGHKAVAITDRNTLGGVVRAWAEAKEVAAEIEVARPKPAPGEGKADGAEEEKEPPFRSIIGCRLDFRDRPSLICLPTDKEAYHRLSRLLTIGKRKAPKGECWLDAADLPAHADGQILIVLPPDEADPGFADWVRKDGEAFAGHCYLAGQHRYHGDDAARLAWLAAVAEDAGTPLVATNDVLYHVPERRVLQDVLACVRMKCTIDEAGRRLEAHAERHLKPGQEMARLFRDYPDALARTIEIADRCRFDMGSLKYEYPDEEGLEGRTVAEELVHRVEAGIRDRYGDDVPPIVREQIDKELKLVAELEYEPYFLTVHDIVRFARELKPPILCQGRGSAANSAICFCLGITEIDPKEGNNLFERFLSHERREPPDIDVDFEHERREEVIQHIYKHYGRHRAALAATVICYRMRAALRDVGKVMGLSADAVAALNGTIWGWSNQGLPEHRVRELGLDPADKRLALTLMLAQELTGFPRHLSQHVGGFVITKGPLGDLVPISNAAMEERTVVEWDKDDLDALRILKIDVLALGMLTCLRKGFDLIRDHFGQCWEIATVPQDVPGVYEMIQRADTIGVFQIESRAQMSMLPRLKPENFYDLVIEIAIVRPGPIQGDMVHPYLRRRRGDEDEPAYPCNEELKPVLHKTLGVPLFQEQAMRIAMVAAEFTGSEADKLRRSMATFRKNGDVDKFKDRMVGRMIERGYDRDFAERCFKQIEGFGDYGFPESHSASFAKLAYVSSWMKWRHPEVFATALLNSQPMGFYQPAQIVRDARVHDVEVRAIDVNHSDWHCTLEAGRARKPLRLGFRLIKGMAEDEAKKLMAARAGGPFRSPEELARRTRVNARTLDCLAKADAFRSMGLDRRAALWAIKGIETDRLPLFAGLDGPLATEAPVVLPAMKPGEHVVADYAATSLSLKRHPVAFLRERLSARGILPTEALGRTRDGRRVTVAGLVLVRQRPGTASGTIFLTLEDETGIANIIVWPAQFERFRRIVMGGALVAVQGRLQREGIVLHLVAEHMVDLSAELHDLDQERALAVPRARADEILHPGEDRRGLRIRSRDFH</sequence>
<gene>
    <name evidence="16" type="primary">dnaE2-2</name>
    <name evidence="13" type="synonym">dnaE2</name>
    <name evidence="16" type="ORF">GCM10011611_17250</name>
</gene>
<dbReference type="InterPro" id="IPR040982">
    <property type="entry name" value="DNA_pol3_finger"/>
</dbReference>
<dbReference type="GO" id="GO:0005737">
    <property type="term" value="C:cytoplasm"/>
    <property type="evidence" value="ECO:0007669"/>
    <property type="project" value="UniProtKB-SubCell"/>
</dbReference>
<dbReference type="RefSeq" id="WP_189044681.1">
    <property type="nucleotide sequence ID" value="NZ_BMJQ01000004.1"/>
</dbReference>
<dbReference type="InterPro" id="IPR016195">
    <property type="entry name" value="Pol/histidinol_Pase-like"/>
</dbReference>
<dbReference type="InterPro" id="IPR003141">
    <property type="entry name" value="Pol/His_phosphatase_N"/>
</dbReference>
<dbReference type="SMART" id="SM00481">
    <property type="entry name" value="POLIIIAc"/>
    <property type="match status" value="1"/>
</dbReference>
<feature type="region of interest" description="Disordered" evidence="14">
    <location>
        <begin position="66"/>
        <end position="85"/>
    </location>
</feature>
<dbReference type="CDD" id="cd04485">
    <property type="entry name" value="DnaE_OBF"/>
    <property type="match status" value="1"/>
</dbReference>
<evidence type="ECO:0000313" key="16">
    <source>
        <dbReference type="EMBL" id="GGF12164.1"/>
    </source>
</evidence>
<accession>A0A8J3E1I1</accession>
<dbReference type="GO" id="GO:0006260">
    <property type="term" value="P:DNA replication"/>
    <property type="evidence" value="ECO:0007669"/>
    <property type="project" value="UniProtKB-KW"/>
</dbReference>
<dbReference type="CDD" id="cd07434">
    <property type="entry name" value="PHP_PolIIIA_DnaE2"/>
    <property type="match status" value="1"/>
</dbReference>
<dbReference type="InterPro" id="IPR004365">
    <property type="entry name" value="NA-bd_OB_tRNA"/>
</dbReference>
<evidence type="ECO:0000256" key="12">
    <source>
        <dbReference type="ARBA" id="ARBA00049244"/>
    </source>
</evidence>
<evidence type="ECO:0000256" key="5">
    <source>
        <dbReference type="ARBA" id="ARBA00022490"/>
    </source>
</evidence>
<reference evidence="16" key="2">
    <citation type="submission" date="2020-09" db="EMBL/GenBank/DDBJ databases">
        <authorList>
            <person name="Sun Q."/>
            <person name="Zhou Y."/>
        </authorList>
    </citation>
    <scope>NUCLEOTIDE SEQUENCE</scope>
    <source>
        <strain evidence="16">CGMCC 1.15725</strain>
    </source>
</reference>
<keyword evidence="5 13" id="KW-0963">Cytoplasm</keyword>
<dbReference type="GO" id="GO:0008408">
    <property type="term" value="F:3'-5' exonuclease activity"/>
    <property type="evidence" value="ECO:0007669"/>
    <property type="project" value="InterPro"/>
</dbReference>
<evidence type="ECO:0000256" key="8">
    <source>
        <dbReference type="ARBA" id="ARBA00022705"/>
    </source>
</evidence>
<proteinExistence type="inferred from homology"/>
<dbReference type="EC" id="2.7.7.7" evidence="3 13"/>
<dbReference type="SUPFAM" id="SSF89550">
    <property type="entry name" value="PHP domain-like"/>
    <property type="match status" value="1"/>
</dbReference>
<keyword evidence="7 13" id="KW-0548">Nucleotidyltransferase</keyword>
<keyword evidence="9 13" id="KW-0227">DNA damage</keyword>
<dbReference type="EMBL" id="BMJQ01000004">
    <property type="protein sequence ID" value="GGF12164.1"/>
    <property type="molecule type" value="Genomic_DNA"/>
</dbReference>
<dbReference type="InterPro" id="IPR011708">
    <property type="entry name" value="DNA_pol3_alpha_NTPase_dom"/>
</dbReference>
<keyword evidence="10 13" id="KW-0239">DNA-directed DNA polymerase</keyword>
<dbReference type="Pfam" id="PF17657">
    <property type="entry name" value="DNA_pol3_finger"/>
    <property type="match status" value="1"/>
</dbReference>
<dbReference type="GO" id="GO:0003887">
    <property type="term" value="F:DNA-directed DNA polymerase activity"/>
    <property type="evidence" value="ECO:0007669"/>
    <property type="project" value="UniProtKB-UniRule"/>
</dbReference>
<dbReference type="InterPro" id="IPR023073">
    <property type="entry name" value="DnaE2"/>
</dbReference>
<evidence type="ECO:0000313" key="17">
    <source>
        <dbReference type="Proteomes" id="UP000646365"/>
    </source>
</evidence>
<name>A0A8J3E1I1_9PROT</name>
<evidence type="ECO:0000259" key="15">
    <source>
        <dbReference type="SMART" id="SM00481"/>
    </source>
</evidence>
<keyword evidence="6 13" id="KW-0808">Transferase</keyword>
<dbReference type="HAMAP" id="MF_01902">
    <property type="entry name" value="DNApol_error_prone"/>
    <property type="match status" value="1"/>
</dbReference>
<dbReference type="GO" id="GO:0003676">
    <property type="term" value="F:nucleic acid binding"/>
    <property type="evidence" value="ECO:0007669"/>
    <property type="project" value="InterPro"/>
</dbReference>
<evidence type="ECO:0000256" key="14">
    <source>
        <dbReference type="SAM" id="MobiDB-lite"/>
    </source>
</evidence>
<organism evidence="16 17">
    <name type="scientific">Aliidongia dinghuensis</name>
    <dbReference type="NCBI Taxonomy" id="1867774"/>
    <lineage>
        <taxon>Bacteria</taxon>
        <taxon>Pseudomonadati</taxon>
        <taxon>Pseudomonadota</taxon>
        <taxon>Alphaproteobacteria</taxon>
        <taxon>Rhodospirillales</taxon>
        <taxon>Dongiaceae</taxon>
        <taxon>Aliidongia</taxon>
    </lineage>
</organism>
<evidence type="ECO:0000256" key="9">
    <source>
        <dbReference type="ARBA" id="ARBA00022763"/>
    </source>
</evidence>
<evidence type="ECO:0000256" key="10">
    <source>
        <dbReference type="ARBA" id="ARBA00022932"/>
    </source>
</evidence>
<dbReference type="Gene3D" id="1.10.150.870">
    <property type="match status" value="1"/>
</dbReference>
<dbReference type="InterPro" id="IPR004805">
    <property type="entry name" value="DnaE2/DnaE/PolC"/>
</dbReference>
<keyword evidence="11 13" id="KW-0234">DNA repair</keyword>
<evidence type="ECO:0000256" key="4">
    <source>
        <dbReference type="ARBA" id="ARBA00017273"/>
    </source>
</evidence>
<evidence type="ECO:0000256" key="6">
    <source>
        <dbReference type="ARBA" id="ARBA00022679"/>
    </source>
</evidence>
<evidence type="ECO:0000256" key="13">
    <source>
        <dbReference type="HAMAP-Rule" id="MF_01902"/>
    </source>
</evidence>
<evidence type="ECO:0000256" key="7">
    <source>
        <dbReference type="ARBA" id="ARBA00022695"/>
    </source>
</evidence>
<dbReference type="AlphaFoldDB" id="A0A8J3E1I1"/>
<dbReference type="NCBIfam" id="NF004225">
    <property type="entry name" value="PRK05672.1"/>
    <property type="match status" value="1"/>
</dbReference>
<dbReference type="Pfam" id="PF02811">
    <property type="entry name" value="PHP"/>
    <property type="match status" value="1"/>
</dbReference>
<dbReference type="Proteomes" id="UP000646365">
    <property type="component" value="Unassembled WGS sequence"/>
</dbReference>
<dbReference type="InterPro" id="IPR004013">
    <property type="entry name" value="PHP_dom"/>
</dbReference>
<dbReference type="Gene3D" id="3.20.20.140">
    <property type="entry name" value="Metal-dependent hydrolases"/>
    <property type="match status" value="1"/>
</dbReference>
<evidence type="ECO:0000256" key="2">
    <source>
        <dbReference type="ARBA" id="ARBA00007391"/>
    </source>
</evidence>
<dbReference type="Pfam" id="PF07733">
    <property type="entry name" value="DNA_pol3_alpha"/>
    <property type="match status" value="1"/>
</dbReference>
<reference evidence="16" key="1">
    <citation type="journal article" date="2014" name="Int. J. Syst. Evol. Microbiol.">
        <title>Complete genome sequence of Corynebacterium casei LMG S-19264T (=DSM 44701T), isolated from a smear-ripened cheese.</title>
        <authorList>
            <consortium name="US DOE Joint Genome Institute (JGI-PGF)"/>
            <person name="Walter F."/>
            <person name="Albersmeier A."/>
            <person name="Kalinowski J."/>
            <person name="Ruckert C."/>
        </authorList>
    </citation>
    <scope>NUCLEOTIDE SEQUENCE</scope>
    <source>
        <strain evidence="16">CGMCC 1.15725</strain>
    </source>
</reference>
<protein>
    <recommendedName>
        <fullName evidence="4 13">Error-prone DNA polymerase</fullName>
        <ecNumber evidence="3 13">2.7.7.7</ecNumber>
    </recommendedName>
</protein>
<dbReference type="Pfam" id="PF14579">
    <property type="entry name" value="HHH_6"/>
    <property type="match status" value="1"/>
</dbReference>
<evidence type="ECO:0000256" key="11">
    <source>
        <dbReference type="ARBA" id="ARBA00023204"/>
    </source>
</evidence>
<dbReference type="Pfam" id="PF01336">
    <property type="entry name" value="tRNA_anti-codon"/>
    <property type="match status" value="1"/>
</dbReference>
<dbReference type="PANTHER" id="PTHR32294">
    <property type="entry name" value="DNA POLYMERASE III SUBUNIT ALPHA"/>
    <property type="match status" value="1"/>
</dbReference>
<evidence type="ECO:0000256" key="1">
    <source>
        <dbReference type="ARBA" id="ARBA00004496"/>
    </source>
</evidence>
<comment type="function">
    <text evidence="13">DNA polymerase involved in damage-induced mutagenesis and translesion synthesis (TLS). It is not the major replicative DNA polymerase.</text>
</comment>
<comment type="subcellular location">
    <subcellularLocation>
        <location evidence="1 13">Cytoplasm</location>
    </subcellularLocation>
</comment>
<comment type="catalytic activity">
    <reaction evidence="12 13">
        <text>DNA(n) + a 2'-deoxyribonucleoside 5'-triphosphate = DNA(n+1) + diphosphate</text>
        <dbReference type="Rhea" id="RHEA:22508"/>
        <dbReference type="Rhea" id="RHEA-COMP:17339"/>
        <dbReference type="Rhea" id="RHEA-COMP:17340"/>
        <dbReference type="ChEBI" id="CHEBI:33019"/>
        <dbReference type="ChEBI" id="CHEBI:61560"/>
        <dbReference type="ChEBI" id="CHEBI:173112"/>
        <dbReference type="EC" id="2.7.7.7"/>
    </reaction>
</comment>
<comment type="caution">
    <text evidence="16">The sequence shown here is derived from an EMBL/GenBank/DDBJ whole genome shotgun (WGS) entry which is preliminary data.</text>
</comment>
<keyword evidence="17" id="KW-1185">Reference proteome</keyword>
<dbReference type="InterPro" id="IPR029460">
    <property type="entry name" value="DNAPol_HHH"/>
</dbReference>
<keyword evidence="8 13" id="KW-0235">DNA replication</keyword>